<evidence type="ECO:0000256" key="10">
    <source>
        <dbReference type="ARBA" id="ARBA00023268"/>
    </source>
</evidence>
<keyword evidence="10" id="KW-0511">Multifunctional enzyme</keyword>
<dbReference type="SUPFAM" id="SSF53098">
    <property type="entry name" value="Ribonuclease H-like"/>
    <property type="match status" value="1"/>
</dbReference>
<dbReference type="GO" id="GO:0003964">
    <property type="term" value="F:RNA-directed DNA polymerase activity"/>
    <property type="evidence" value="ECO:0007669"/>
    <property type="project" value="UniProtKB-KW"/>
</dbReference>
<gene>
    <name evidence="13" type="ORF">Pfra01_000711700</name>
</gene>
<dbReference type="EMBL" id="BSXT01000625">
    <property type="protein sequence ID" value="GMF31261.1"/>
    <property type="molecule type" value="Genomic_DNA"/>
</dbReference>
<dbReference type="InterPro" id="IPR013103">
    <property type="entry name" value="RVT_2"/>
</dbReference>
<dbReference type="GO" id="GO:0004519">
    <property type="term" value="F:endonuclease activity"/>
    <property type="evidence" value="ECO:0007669"/>
    <property type="project" value="UniProtKB-KW"/>
</dbReference>
<evidence type="ECO:0000313" key="13">
    <source>
        <dbReference type="EMBL" id="GMF31261.1"/>
    </source>
</evidence>
<dbReference type="Pfam" id="PF13976">
    <property type="entry name" value="gag_pre-integrs"/>
    <property type="match status" value="1"/>
</dbReference>
<evidence type="ECO:0000256" key="6">
    <source>
        <dbReference type="ARBA" id="ARBA00022908"/>
    </source>
</evidence>
<keyword evidence="2" id="KW-0479">Metal-binding</keyword>
<comment type="caution">
    <text evidence="13">The sequence shown here is derived from an EMBL/GenBank/DDBJ whole genome shotgun (WGS) entry which is preliminary data.</text>
</comment>
<dbReference type="GO" id="GO:0046872">
    <property type="term" value="F:metal ion binding"/>
    <property type="evidence" value="ECO:0007669"/>
    <property type="project" value="UniProtKB-KW"/>
</dbReference>
<evidence type="ECO:0000256" key="4">
    <source>
        <dbReference type="ARBA" id="ARBA00022801"/>
    </source>
</evidence>
<evidence type="ECO:0000256" key="3">
    <source>
        <dbReference type="ARBA" id="ARBA00022759"/>
    </source>
</evidence>
<dbReference type="GO" id="GO:0006310">
    <property type="term" value="P:DNA recombination"/>
    <property type="evidence" value="ECO:0007669"/>
    <property type="project" value="UniProtKB-KW"/>
</dbReference>
<sequence>MKVEFTDKECLIYDQPILRGSIHRCVYTLDIPAGVAATAIRPNSIEDWHQRLGHLHYNAITERSKSDAVKGLKIVDPLTPSKTCEVCAMSKISRAPAPRRASRSISAQNEVCHGDLAGPFQRSYHGNRFYLSLKWRGHTTVYFLKQKSDATHCFQNYINIVNRRLKRLDRFKVYRSDNGGEFLAGDFIELCHSEGITAEMSEPEVHHQNGVIERTHRTIADAARALLLQAKLPHHLWEYAVRSAVYSRNRVLSRMDKEKPPFEKFWGRRPDMKLIKPFGQRCVVMIPPPEERSTQYKFRPKGRTGVFIGSDPQRKGYFVYVTGRGHKSIHSRSVVFLEPPSLQPVPDIISSRDDPLRIVEEDDEGEQNLSDYENSENDDRGEGDQRNNIGPPLSSTQVAEFNGNPDLTRVRRSERISSRNISAALSAAHVALREVINEPVNLREARASKQWLLWEKAIREEIAALRANDTFELVDPPPGAHVIGSTFVFRIKLNGSGEVDRLKARICAQGFTQEFLKDYYETYVPVAKLNSIRTFLAMAT</sequence>
<dbReference type="InterPro" id="IPR012337">
    <property type="entry name" value="RNaseH-like_sf"/>
</dbReference>
<accession>A0A9W6UF43</accession>
<evidence type="ECO:0000256" key="5">
    <source>
        <dbReference type="ARBA" id="ARBA00022842"/>
    </source>
</evidence>
<dbReference type="PROSITE" id="PS50994">
    <property type="entry name" value="INTEGRASE"/>
    <property type="match status" value="1"/>
</dbReference>
<keyword evidence="9" id="KW-0233">DNA recombination</keyword>
<evidence type="ECO:0000256" key="11">
    <source>
        <dbReference type="SAM" id="MobiDB-lite"/>
    </source>
</evidence>
<dbReference type="Pfam" id="PF25597">
    <property type="entry name" value="SH3_retrovirus"/>
    <property type="match status" value="1"/>
</dbReference>
<evidence type="ECO:0000313" key="14">
    <source>
        <dbReference type="Proteomes" id="UP001165121"/>
    </source>
</evidence>
<dbReference type="InterPro" id="IPR001584">
    <property type="entry name" value="Integrase_cat-core"/>
</dbReference>
<organism evidence="13 14">
    <name type="scientific">Phytophthora fragariaefolia</name>
    <dbReference type="NCBI Taxonomy" id="1490495"/>
    <lineage>
        <taxon>Eukaryota</taxon>
        <taxon>Sar</taxon>
        <taxon>Stramenopiles</taxon>
        <taxon>Oomycota</taxon>
        <taxon>Peronosporomycetes</taxon>
        <taxon>Peronosporales</taxon>
        <taxon>Peronosporaceae</taxon>
        <taxon>Phytophthora</taxon>
    </lineage>
</organism>
<dbReference type="OrthoDB" id="6158475at2759"/>
<dbReference type="GO" id="GO:0015074">
    <property type="term" value="P:DNA integration"/>
    <property type="evidence" value="ECO:0007669"/>
    <property type="project" value="UniProtKB-KW"/>
</dbReference>
<evidence type="ECO:0000256" key="7">
    <source>
        <dbReference type="ARBA" id="ARBA00022918"/>
    </source>
</evidence>
<feature type="domain" description="Integrase catalytic" evidence="12">
    <location>
        <begin position="94"/>
        <end position="269"/>
    </location>
</feature>
<evidence type="ECO:0000256" key="8">
    <source>
        <dbReference type="ARBA" id="ARBA00022932"/>
    </source>
</evidence>
<feature type="region of interest" description="Disordered" evidence="11">
    <location>
        <begin position="361"/>
        <end position="413"/>
    </location>
</feature>
<evidence type="ECO:0000256" key="9">
    <source>
        <dbReference type="ARBA" id="ARBA00023172"/>
    </source>
</evidence>
<dbReference type="PANTHER" id="PTHR42648:SF11">
    <property type="entry name" value="TRANSPOSON TY4-P GAG-POL POLYPROTEIN"/>
    <property type="match status" value="1"/>
</dbReference>
<dbReference type="InterPro" id="IPR057670">
    <property type="entry name" value="SH3_retrovirus"/>
</dbReference>
<keyword evidence="6" id="KW-0229">DNA integration</keyword>
<keyword evidence="4" id="KW-0378">Hydrolase</keyword>
<reference evidence="13" key="1">
    <citation type="submission" date="2023-04" db="EMBL/GenBank/DDBJ databases">
        <title>Phytophthora fragariaefolia NBRC 109709.</title>
        <authorList>
            <person name="Ichikawa N."/>
            <person name="Sato H."/>
            <person name="Tonouchi N."/>
        </authorList>
    </citation>
    <scope>NUCLEOTIDE SEQUENCE</scope>
    <source>
        <strain evidence="13">NBRC 109709</strain>
    </source>
</reference>
<dbReference type="InterPro" id="IPR025724">
    <property type="entry name" value="GAG-pre-integrase_dom"/>
</dbReference>
<dbReference type="GO" id="GO:0016787">
    <property type="term" value="F:hydrolase activity"/>
    <property type="evidence" value="ECO:0007669"/>
    <property type="project" value="UniProtKB-KW"/>
</dbReference>
<evidence type="ECO:0000259" key="12">
    <source>
        <dbReference type="PROSITE" id="PS50994"/>
    </source>
</evidence>
<protein>
    <submittedName>
        <fullName evidence="13">Unnamed protein product</fullName>
    </submittedName>
</protein>
<evidence type="ECO:0000256" key="1">
    <source>
        <dbReference type="ARBA" id="ARBA00022722"/>
    </source>
</evidence>
<proteinExistence type="predicted"/>
<keyword evidence="8" id="KW-0808">Transferase</keyword>
<name>A0A9W6UF43_9STRA</name>
<evidence type="ECO:0000256" key="2">
    <source>
        <dbReference type="ARBA" id="ARBA00022723"/>
    </source>
</evidence>
<dbReference type="Pfam" id="PF07727">
    <property type="entry name" value="RVT_2"/>
    <property type="match status" value="1"/>
</dbReference>
<keyword evidence="14" id="KW-1185">Reference proteome</keyword>
<keyword evidence="8" id="KW-0548">Nucleotidyltransferase</keyword>
<keyword evidence="3" id="KW-0255">Endonuclease</keyword>
<dbReference type="Gene3D" id="3.30.420.10">
    <property type="entry name" value="Ribonuclease H-like superfamily/Ribonuclease H"/>
    <property type="match status" value="1"/>
</dbReference>
<dbReference type="GO" id="GO:0003676">
    <property type="term" value="F:nucleic acid binding"/>
    <property type="evidence" value="ECO:0007669"/>
    <property type="project" value="InterPro"/>
</dbReference>
<keyword evidence="8" id="KW-0239">DNA-directed DNA polymerase</keyword>
<dbReference type="PANTHER" id="PTHR42648">
    <property type="entry name" value="TRANSPOSASE, PUTATIVE-RELATED"/>
    <property type="match status" value="1"/>
</dbReference>
<keyword evidence="7" id="KW-0695">RNA-directed DNA polymerase</keyword>
<dbReference type="AlphaFoldDB" id="A0A9W6UF43"/>
<keyword evidence="1" id="KW-0540">Nuclease</keyword>
<dbReference type="Proteomes" id="UP001165121">
    <property type="component" value="Unassembled WGS sequence"/>
</dbReference>
<dbReference type="GO" id="GO:0003887">
    <property type="term" value="F:DNA-directed DNA polymerase activity"/>
    <property type="evidence" value="ECO:0007669"/>
    <property type="project" value="UniProtKB-KW"/>
</dbReference>
<dbReference type="InterPro" id="IPR036397">
    <property type="entry name" value="RNaseH_sf"/>
</dbReference>
<dbReference type="InterPro" id="IPR039537">
    <property type="entry name" value="Retrotran_Ty1/copia-like"/>
</dbReference>
<keyword evidence="5" id="KW-0460">Magnesium</keyword>